<keyword evidence="3" id="KW-1185">Reference proteome</keyword>
<dbReference type="Pfam" id="PF19054">
    <property type="entry name" value="DUF5753"/>
    <property type="match status" value="1"/>
</dbReference>
<feature type="domain" description="DUF5753" evidence="1">
    <location>
        <begin position="38"/>
        <end position="218"/>
    </location>
</feature>
<evidence type="ECO:0000313" key="3">
    <source>
        <dbReference type="Proteomes" id="UP000637628"/>
    </source>
</evidence>
<dbReference type="EMBL" id="BOML01000058">
    <property type="protein sequence ID" value="GIE05894.1"/>
    <property type="molecule type" value="Genomic_DNA"/>
</dbReference>
<protein>
    <submittedName>
        <fullName evidence="2">Transcriptional regulator</fullName>
    </submittedName>
</protein>
<reference evidence="2 3" key="1">
    <citation type="submission" date="2021-01" db="EMBL/GenBank/DDBJ databases">
        <title>Whole genome shotgun sequence of Actinoplanes durhamensis NBRC 14914.</title>
        <authorList>
            <person name="Komaki H."/>
            <person name="Tamura T."/>
        </authorList>
    </citation>
    <scope>NUCLEOTIDE SEQUENCE [LARGE SCALE GENOMIC DNA]</scope>
    <source>
        <strain evidence="2 3">NBRC 14914</strain>
    </source>
</reference>
<dbReference type="Proteomes" id="UP000637628">
    <property type="component" value="Unassembled WGS sequence"/>
</dbReference>
<accession>A0ABQ3Z8P3</accession>
<evidence type="ECO:0000313" key="2">
    <source>
        <dbReference type="EMBL" id="GIE05894.1"/>
    </source>
</evidence>
<dbReference type="InterPro" id="IPR043917">
    <property type="entry name" value="DUF5753"/>
</dbReference>
<proteinExistence type="predicted"/>
<sequence length="224" mass="25001">MDLYKVRDPAVRRNLMKLAEESRQTAWWTEFNLPPAHERFIGLEGSAATILDYQIGALPGLLQTPEYAAAVIRAWSDDPDVIQNIVNVRITRQRFLGKETALKFVVDESALRRPIGSPEVMRDQIRKLIAVGPQTDLQVLPFAVGAHQGLITGFNILQFAKSMPASSAVDMSDVVYLEGLLDSALFLEDPDDVKSYIQTFTGLQEKALSKVETINFLEGILRDL</sequence>
<gene>
    <name evidence="2" type="ORF">Adu01nite_72440</name>
</gene>
<comment type="caution">
    <text evidence="2">The sequence shown here is derived from an EMBL/GenBank/DDBJ whole genome shotgun (WGS) entry which is preliminary data.</text>
</comment>
<evidence type="ECO:0000259" key="1">
    <source>
        <dbReference type="Pfam" id="PF19054"/>
    </source>
</evidence>
<organism evidence="2 3">
    <name type="scientific">Paractinoplanes durhamensis</name>
    <dbReference type="NCBI Taxonomy" id="113563"/>
    <lineage>
        <taxon>Bacteria</taxon>
        <taxon>Bacillati</taxon>
        <taxon>Actinomycetota</taxon>
        <taxon>Actinomycetes</taxon>
        <taxon>Micromonosporales</taxon>
        <taxon>Micromonosporaceae</taxon>
        <taxon>Paractinoplanes</taxon>
    </lineage>
</organism>
<name>A0ABQ3Z8P3_9ACTN</name>